<gene>
    <name evidence="4" type="ORF">CARUB_v10011204mg</name>
</gene>
<dbReference type="OrthoDB" id="1572276at2759"/>
<evidence type="ECO:0000313" key="5">
    <source>
        <dbReference type="Proteomes" id="UP000029121"/>
    </source>
</evidence>
<dbReference type="InterPro" id="IPR044824">
    <property type="entry name" value="MAIN-like"/>
</dbReference>
<feature type="domain" description="Aminotransferase-like plant mobile" evidence="3">
    <location>
        <begin position="108"/>
        <end position="451"/>
    </location>
</feature>
<feature type="region of interest" description="Disordered" evidence="2">
    <location>
        <begin position="684"/>
        <end position="708"/>
    </location>
</feature>
<evidence type="ECO:0000313" key="4">
    <source>
        <dbReference type="EMBL" id="EOA36103.1"/>
    </source>
</evidence>
<reference evidence="5" key="1">
    <citation type="journal article" date="2013" name="Nat. Genet.">
        <title>The Capsella rubella genome and the genomic consequences of rapid mating system evolution.</title>
        <authorList>
            <person name="Slotte T."/>
            <person name="Hazzouri K.M."/>
            <person name="Agren J.A."/>
            <person name="Koenig D."/>
            <person name="Maumus F."/>
            <person name="Guo Y.L."/>
            <person name="Steige K."/>
            <person name="Platts A.E."/>
            <person name="Escobar J.S."/>
            <person name="Newman L.K."/>
            <person name="Wang W."/>
            <person name="Mandakova T."/>
            <person name="Vello E."/>
            <person name="Smith L.M."/>
            <person name="Henz S.R."/>
            <person name="Steffen J."/>
            <person name="Takuno S."/>
            <person name="Brandvain Y."/>
            <person name="Coop G."/>
            <person name="Andolfatto P."/>
            <person name="Hu T.T."/>
            <person name="Blanchette M."/>
            <person name="Clark R.M."/>
            <person name="Quesneville H."/>
            <person name="Nordborg M."/>
            <person name="Gaut B.S."/>
            <person name="Lysak M.A."/>
            <person name="Jenkins J."/>
            <person name="Grimwood J."/>
            <person name="Chapman J."/>
            <person name="Prochnik S."/>
            <person name="Shu S."/>
            <person name="Rokhsar D."/>
            <person name="Schmutz J."/>
            <person name="Weigel D."/>
            <person name="Wright S.I."/>
        </authorList>
    </citation>
    <scope>NUCLEOTIDE SEQUENCE [LARGE SCALE GENOMIC DNA]</scope>
    <source>
        <strain evidence="5">cv. Monte Gargano</strain>
    </source>
</reference>
<dbReference type="Proteomes" id="UP000029121">
    <property type="component" value="Unassembled WGS sequence"/>
</dbReference>
<evidence type="ECO:0000256" key="1">
    <source>
        <dbReference type="SAM" id="Coils"/>
    </source>
</evidence>
<dbReference type="Pfam" id="PF10536">
    <property type="entry name" value="PMD"/>
    <property type="match status" value="1"/>
</dbReference>
<feature type="coiled-coil region" evidence="1">
    <location>
        <begin position="721"/>
        <end position="748"/>
    </location>
</feature>
<protein>
    <recommendedName>
        <fullName evidence="3">Aminotransferase-like plant mobile domain-containing protein</fullName>
    </recommendedName>
</protein>
<dbReference type="AlphaFoldDB" id="R0IH09"/>
<evidence type="ECO:0000259" key="3">
    <source>
        <dbReference type="Pfam" id="PF10536"/>
    </source>
</evidence>
<dbReference type="EMBL" id="KB870805">
    <property type="protein sequence ID" value="EOA36103.1"/>
    <property type="molecule type" value="Genomic_DNA"/>
</dbReference>
<dbReference type="KEGG" id="crb:17898292"/>
<sequence length="759" mass="86673">MKNPSSSSSSPTKIENLLIEEREEAMVSEKGRCFRKTHFLKPFVSSIHGASVVELPLGDQRLSVSPTELKSLPSRVCFTGFWSAEPHFVSWLEKMEALHAPTWRKARIYEAIKASTYNISKNPSLVLSIAKKWCPETKTFVFPWGEATITLEDVMVLLGFSVLGSPIFAPLESSEMRDSVEKLKKVRRENLNTNNRVSEGSWISSFLGRGDQLEHEAFLALWLSLFVFPDKFRRSVSRKNLPVAVRLARGERIALAPTVLAILYKDLGEISRDKSTKKLYFKSLFKLVQVWTWERFKNLRPEAKEIPIGEPRISQWHGLQQKTKDVRLFFDDFEWRPYTKALNNWNPLRFYVEEYMWVTVDDKLEEEFVSFARCVRNSKLVGIGFVEDYYPNRVAMQFGLAQDLPGLVTYHRNVTKKDAWDDYNKSLDGLKLYMPSRLSTTSVTVRYQDWWLKSVSGSLISSDSTETFNLSNTIDDDDDNVSHKVLPLSQVLQKLGMGFPANLRRCRMRIKAKHRRCKIEEDKIGDGYGDESASTELPLSRLFQKELGKKKIEHLGNKRCKRDRADDVKSNDNITIAQSIIKSGEKIGGNTFGKRSKLEEDDSDSRIYEKLAFGDNETIPPPEIEQRDEKAYETGSKSGKNLILSSFDGTSSSDPPDESNINIVVGDGREGQNSLFHDNALRSEETMKSNEDFEKRNDGLGEGNGGNESYDKRFHKLKVLAASIEERIIKAQKDLASLIEERALKQRKITSAHFHASRL</sequence>
<keyword evidence="1" id="KW-0175">Coiled coil</keyword>
<dbReference type="InterPro" id="IPR019557">
    <property type="entry name" value="AminoTfrase-like_pln_mobile"/>
</dbReference>
<name>R0IH09_9BRAS</name>
<organism evidence="4 5">
    <name type="scientific">Capsella rubella</name>
    <dbReference type="NCBI Taxonomy" id="81985"/>
    <lineage>
        <taxon>Eukaryota</taxon>
        <taxon>Viridiplantae</taxon>
        <taxon>Streptophyta</taxon>
        <taxon>Embryophyta</taxon>
        <taxon>Tracheophyta</taxon>
        <taxon>Spermatophyta</taxon>
        <taxon>Magnoliopsida</taxon>
        <taxon>eudicotyledons</taxon>
        <taxon>Gunneridae</taxon>
        <taxon>Pentapetalae</taxon>
        <taxon>rosids</taxon>
        <taxon>malvids</taxon>
        <taxon>Brassicales</taxon>
        <taxon>Brassicaceae</taxon>
        <taxon>Camelineae</taxon>
        <taxon>Capsella</taxon>
    </lineage>
</organism>
<proteinExistence type="predicted"/>
<evidence type="ECO:0000256" key="2">
    <source>
        <dbReference type="SAM" id="MobiDB-lite"/>
    </source>
</evidence>
<dbReference type="GO" id="GO:0010073">
    <property type="term" value="P:meristem maintenance"/>
    <property type="evidence" value="ECO:0007669"/>
    <property type="project" value="InterPro"/>
</dbReference>
<dbReference type="PANTHER" id="PTHR46033:SF67">
    <property type="entry name" value="AMINOTRANSFERASE-LIKE, PLANT MOBILE DOMAIN FAMILY PROTEIN"/>
    <property type="match status" value="1"/>
</dbReference>
<dbReference type="STRING" id="81985.R0IH09"/>
<dbReference type="PANTHER" id="PTHR46033">
    <property type="entry name" value="PROTEIN MAIN-LIKE 2"/>
    <property type="match status" value="1"/>
</dbReference>
<dbReference type="eggNOG" id="ENOG502QSZV">
    <property type="taxonomic scope" value="Eukaryota"/>
</dbReference>
<feature type="region of interest" description="Disordered" evidence="2">
    <location>
        <begin position="612"/>
        <end position="636"/>
    </location>
</feature>
<feature type="compositionally biased region" description="Basic and acidic residues" evidence="2">
    <location>
        <begin position="684"/>
        <end position="699"/>
    </location>
</feature>
<keyword evidence="5" id="KW-1185">Reference proteome</keyword>
<accession>R0IH09</accession>